<reference evidence="1 2" key="1">
    <citation type="journal article" date="2019" name="Commun. Biol.">
        <title>The bagworm genome reveals a unique fibroin gene that provides high tensile strength.</title>
        <authorList>
            <person name="Kono N."/>
            <person name="Nakamura H."/>
            <person name="Ohtoshi R."/>
            <person name="Tomita M."/>
            <person name="Numata K."/>
            <person name="Arakawa K."/>
        </authorList>
    </citation>
    <scope>NUCLEOTIDE SEQUENCE [LARGE SCALE GENOMIC DNA]</scope>
</reference>
<protein>
    <submittedName>
        <fullName evidence="1">Uncharacterized protein</fullName>
    </submittedName>
</protein>
<evidence type="ECO:0000313" key="1">
    <source>
        <dbReference type="EMBL" id="GBP55043.1"/>
    </source>
</evidence>
<proteinExistence type="predicted"/>
<dbReference type="OrthoDB" id="8065135at2759"/>
<evidence type="ECO:0000313" key="2">
    <source>
        <dbReference type="Proteomes" id="UP000299102"/>
    </source>
</evidence>
<organism evidence="1 2">
    <name type="scientific">Eumeta variegata</name>
    <name type="common">Bagworm moth</name>
    <name type="synonym">Eumeta japonica</name>
    <dbReference type="NCBI Taxonomy" id="151549"/>
    <lineage>
        <taxon>Eukaryota</taxon>
        <taxon>Metazoa</taxon>
        <taxon>Ecdysozoa</taxon>
        <taxon>Arthropoda</taxon>
        <taxon>Hexapoda</taxon>
        <taxon>Insecta</taxon>
        <taxon>Pterygota</taxon>
        <taxon>Neoptera</taxon>
        <taxon>Endopterygota</taxon>
        <taxon>Lepidoptera</taxon>
        <taxon>Glossata</taxon>
        <taxon>Ditrysia</taxon>
        <taxon>Tineoidea</taxon>
        <taxon>Psychidae</taxon>
        <taxon>Oiketicinae</taxon>
        <taxon>Eumeta</taxon>
    </lineage>
</organism>
<gene>
    <name evidence="1" type="ORF">EVAR_46339_1</name>
</gene>
<accession>A0A4C1WVV4</accession>
<sequence>MNIFHWADLRKVPAWEDIQKALDVLIQTGYIHCNKDTEVFDEFTLISRRPRGRRTAARASPASRRLAPAAARVSRRALRRDIADRHVSASCFSRAFFARFLIARVN</sequence>
<dbReference type="Proteomes" id="UP000299102">
    <property type="component" value="Unassembled WGS sequence"/>
</dbReference>
<dbReference type="EMBL" id="BGZK01000660">
    <property type="protein sequence ID" value="GBP55043.1"/>
    <property type="molecule type" value="Genomic_DNA"/>
</dbReference>
<name>A0A4C1WVV4_EUMVA</name>
<comment type="caution">
    <text evidence="1">The sequence shown here is derived from an EMBL/GenBank/DDBJ whole genome shotgun (WGS) entry which is preliminary data.</text>
</comment>
<keyword evidence="2" id="KW-1185">Reference proteome</keyword>
<dbReference type="AlphaFoldDB" id="A0A4C1WVV4"/>